<dbReference type="GO" id="GO:0004222">
    <property type="term" value="F:metalloendopeptidase activity"/>
    <property type="evidence" value="ECO:0007669"/>
    <property type="project" value="InterPro"/>
</dbReference>
<keyword evidence="5 6" id="KW-0482">Metalloprotease</keyword>
<gene>
    <name evidence="8" type="ORF">SAMN02745248_02506</name>
</gene>
<reference evidence="8 9" key="1">
    <citation type="submission" date="2016-11" db="EMBL/GenBank/DDBJ databases">
        <authorList>
            <person name="Jaros S."/>
            <person name="Januszkiewicz K."/>
            <person name="Wedrychowicz H."/>
        </authorList>
    </citation>
    <scope>NUCLEOTIDE SEQUENCE [LARGE SCALE GENOMIC DNA]</scope>
    <source>
        <strain evidence="8 9">DSM 3090</strain>
    </source>
</reference>
<comment type="similarity">
    <text evidence="6">Belongs to the peptidase M3 family.</text>
</comment>
<keyword evidence="2 6" id="KW-0479">Metal-binding</keyword>
<proteinExistence type="inferred from homology"/>
<name>A0A1M6SBT5_9CLOT</name>
<feature type="domain" description="Peptidase M3A/M3B catalytic" evidence="7">
    <location>
        <begin position="166"/>
        <end position="269"/>
    </location>
</feature>
<dbReference type="SUPFAM" id="SSF55486">
    <property type="entry name" value="Metalloproteases ('zincins'), catalytic domain"/>
    <property type="match status" value="1"/>
</dbReference>
<dbReference type="OrthoDB" id="9762795at2"/>
<dbReference type="Proteomes" id="UP000183952">
    <property type="component" value="Unassembled WGS sequence"/>
</dbReference>
<evidence type="ECO:0000259" key="7">
    <source>
        <dbReference type="Pfam" id="PF01432"/>
    </source>
</evidence>
<dbReference type="NCBIfam" id="TIGR02289">
    <property type="entry name" value="M3_not_pepF"/>
    <property type="match status" value="1"/>
</dbReference>
<dbReference type="GO" id="GO:0046872">
    <property type="term" value="F:metal ion binding"/>
    <property type="evidence" value="ECO:0007669"/>
    <property type="project" value="UniProtKB-UniRule"/>
</dbReference>
<dbReference type="STRING" id="1121331.SAMN02745248_02506"/>
<dbReference type="EMBL" id="FRAD01000027">
    <property type="protein sequence ID" value="SHK42242.1"/>
    <property type="molecule type" value="Genomic_DNA"/>
</dbReference>
<comment type="cofactor">
    <cofactor evidence="6">
        <name>Zn(2+)</name>
        <dbReference type="ChEBI" id="CHEBI:29105"/>
    </cofactor>
    <text evidence="6">Binds 1 zinc ion.</text>
</comment>
<evidence type="ECO:0000256" key="4">
    <source>
        <dbReference type="ARBA" id="ARBA00022833"/>
    </source>
</evidence>
<keyword evidence="9" id="KW-1185">Reference proteome</keyword>
<evidence type="ECO:0000313" key="9">
    <source>
        <dbReference type="Proteomes" id="UP000183952"/>
    </source>
</evidence>
<evidence type="ECO:0000256" key="5">
    <source>
        <dbReference type="ARBA" id="ARBA00023049"/>
    </source>
</evidence>
<evidence type="ECO:0000256" key="2">
    <source>
        <dbReference type="ARBA" id="ARBA00022723"/>
    </source>
</evidence>
<dbReference type="CDD" id="cd09606">
    <property type="entry name" value="M3B_PepF"/>
    <property type="match status" value="1"/>
</dbReference>
<dbReference type="RefSeq" id="WP_072904406.1">
    <property type="nucleotide sequence ID" value="NZ_FRAD01000027.1"/>
</dbReference>
<evidence type="ECO:0000256" key="3">
    <source>
        <dbReference type="ARBA" id="ARBA00022801"/>
    </source>
</evidence>
<dbReference type="Pfam" id="PF01432">
    <property type="entry name" value="Peptidase_M3"/>
    <property type="match status" value="2"/>
</dbReference>
<protein>
    <submittedName>
        <fullName evidence="8">Oligoendopeptidase, M3 family</fullName>
    </submittedName>
</protein>
<evidence type="ECO:0000313" key="8">
    <source>
        <dbReference type="EMBL" id="SHK42242.1"/>
    </source>
</evidence>
<keyword evidence="1 6" id="KW-0645">Protease</keyword>
<dbReference type="InterPro" id="IPR011976">
    <property type="entry name" value="Pept_M3B_oligopep-rel"/>
</dbReference>
<evidence type="ECO:0000256" key="1">
    <source>
        <dbReference type="ARBA" id="ARBA00022670"/>
    </source>
</evidence>
<sequence length="564" mass="65804">MKFWDIQYKRPDIEVCKEQFNKSLLELEKAEDEKAAVEAVRGICELRKEFESMSALAYVRHTIDTTNKFYEDEQEYFDINNPVYSTLVSKFYKLLVKSPFKEAIGKEFKEQLINIAEVSEKSFSDEVVTDSQEENKLASEYTKLIASAKIDFEGEERNLSQMTPFQQSTDRAMRKKACEAKFGFYAENQDKIDDIYDKLVKVRTRTAKKLGYKNFVQLGYDRLNRTDYDAEKVAVFRDQVVKYIVPLAEELKKRQAKRLGLESLKFYDESFEFLSGNPMPKGDKAWMVNHAKTMYNELSKETGEFFTHMIENDMMDLDSKKGKAGGGYCHFFSTVKSPFIFANFNGTSGDVGVLTHEAGHAFQAYTSRGYDVTEYAFPTYEASEIHSMSMEFLTWPWMKLFFEEDEMKYKFEHLASAITFIPYGVCVDEFQHFVYDNPEATPVERRAKWRELQRKYEPGKDFDGFEFLENGGWWFGQRHIFESPFYYIDYTLAQICALQFWKKANDDRANAWNDYMNLCKQGGSESFLKLIDRANLISPFDPECIKSIISSVKAWLDSVDDTKL</sequence>
<organism evidence="8 9">
    <name type="scientific">Hathewaya proteolytica DSM 3090</name>
    <dbReference type="NCBI Taxonomy" id="1121331"/>
    <lineage>
        <taxon>Bacteria</taxon>
        <taxon>Bacillati</taxon>
        <taxon>Bacillota</taxon>
        <taxon>Clostridia</taxon>
        <taxon>Eubacteriales</taxon>
        <taxon>Clostridiaceae</taxon>
        <taxon>Hathewaya</taxon>
    </lineage>
</organism>
<dbReference type="Gene3D" id="1.10.1370.30">
    <property type="match status" value="1"/>
</dbReference>
<dbReference type="InterPro" id="IPR001567">
    <property type="entry name" value="Pept_M3A_M3B_dom"/>
</dbReference>
<keyword evidence="4 6" id="KW-0862">Zinc</keyword>
<feature type="domain" description="Peptidase M3A/M3B catalytic" evidence="7">
    <location>
        <begin position="308"/>
        <end position="536"/>
    </location>
</feature>
<accession>A0A1M6SBT5</accession>
<keyword evidence="3 6" id="KW-0378">Hydrolase</keyword>
<evidence type="ECO:0000256" key="6">
    <source>
        <dbReference type="RuleBase" id="RU003435"/>
    </source>
</evidence>
<dbReference type="AlphaFoldDB" id="A0A1M6SBT5"/>
<dbReference type="GO" id="GO:0006508">
    <property type="term" value="P:proteolysis"/>
    <property type="evidence" value="ECO:0007669"/>
    <property type="project" value="UniProtKB-KW"/>
</dbReference>